<keyword evidence="5 9" id="KW-0833">Ubl conjugation pathway</keyword>
<dbReference type="PANTHER" id="PTHR13312:SF0">
    <property type="entry name" value="UBIQUITIN THIOESTERASE OTU1"/>
    <property type="match status" value="1"/>
</dbReference>
<comment type="catalytic activity">
    <reaction evidence="1 9">
        <text>Thiol-dependent hydrolysis of ester, thioester, amide, peptide and isopeptide bonds formed by the C-terminal Gly of ubiquitin (a 76-residue protein attached to proteins as an intracellular targeting signal).</text>
        <dbReference type="EC" id="3.4.19.12"/>
    </reaction>
</comment>
<evidence type="ECO:0000256" key="9">
    <source>
        <dbReference type="RuleBase" id="RU367104"/>
    </source>
</evidence>
<dbReference type="GO" id="GO:0036503">
    <property type="term" value="P:ERAD pathway"/>
    <property type="evidence" value="ECO:0007669"/>
    <property type="project" value="TreeGrafter"/>
</dbReference>
<dbReference type="CDD" id="cd22745">
    <property type="entry name" value="OTU_OTU1"/>
    <property type="match status" value="1"/>
</dbReference>
<dbReference type="Gene3D" id="3.90.70.80">
    <property type="match status" value="1"/>
</dbReference>
<reference evidence="11 12" key="1">
    <citation type="journal article" date="2023" name="Elife">
        <title>Identification of key yeast species and microbe-microbe interactions impacting larval growth of Drosophila in the wild.</title>
        <authorList>
            <person name="Mure A."/>
            <person name="Sugiura Y."/>
            <person name="Maeda R."/>
            <person name="Honda K."/>
            <person name="Sakurai N."/>
            <person name="Takahashi Y."/>
            <person name="Watada M."/>
            <person name="Katoh T."/>
            <person name="Gotoh A."/>
            <person name="Gotoh Y."/>
            <person name="Taniguchi I."/>
            <person name="Nakamura K."/>
            <person name="Hayashi T."/>
            <person name="Katayama T."/>
            <person name="Uemura T."/>
            <person name="Hattori Y."/>
        </authorList>
    </citation>
    <scope>NUCLEOTIDE SEQUENCE [LARGE SCALE GENOMIC DNA]</scope>
    <source>
        <strain evidence="11 12">KH-74</strain>
    </source>
</reference>
<sequence>MRLKVNISGKGDKIVSLPGNDRLVGELLQEIAEAFSIEMEDIESLRFGYPPMKVSIDDDTLVRTVDDIGLSSGEKVGVTLVASASDKKTGDEKASGIPESALADNQSSFVDSAGVTWVLQQHKVPDDNSCLFHAIAYCVYKDISLSYGLRERVAKEILADPGTYNEAILGKPVGDYVQWIQRRDSWGGGIEIAVLSRVLGVAVYVLDIDALKYEKFNEDTYDEFIVVLFNGVHYDAVESLEGHRTVFNVRTEEVLSNLVLACALEIARKLKQGGHAFNTHSARIVCNVCHQTFVGERDIARHAETTGHTDFGQAKGSS</sequence>
<dbReference type="InterPro" id="IPR057766">
    <property type="entry name" value="Znf-C2H2_OTU1-like_C"/>
</dbReference>
<dbReference type="PROSITE" id="PS00028">
    <property type="entry name" value="ZINC_FINGER_C2H2_1"/>
    <property type="match status" value="1"/>
</dbReference>
<dbReference type="InterPro" id="IPR048857">
    <property type="entry name" value="OTU1_Ubl"/>
</dbReference>
<keyword evidence="12" id="KW-1185">Reference proteome</keyword>
<evidence type="ECO:0000256" key="7">
    <source>
        <dbReference type="ARBA" id="ARBA00022807"/>
    </source>
</evidence>
<dbReference type="SUPFAM" id="SSF54001">
    <property type="entry name" value="Cysteine proteinases"/>
    <property type="match status" value="1"/>
</dbReference>
<dbReference type="AlphaFoldDB" id="A0AAV5RX73"/>
<keyword evidence="6 9" id="KW-0378">Hydrolase</keyword>
<evidence type="ECO:0000256" key="6">
    <source>
        <dbReference type="ARBA" id="ARBA00022801"/>
    </source>
</evidence>
<evidence type="ECO:0000313" key="12">
    <source>
        <dbReference type="Proteomes" id="UP001377567"/>
    </source>
</evidence>
<evidence type="ECO:0000256" key="5">
    <source>
        <dbReference type="ARBA" id="ARBA00022786"/>
    </source>
</evidence>
<protein>
    <recommendedName>
        <fullName evidence="9">Ubiquitin thioesterase OTU</fullName>
        <ecNumber evidence="9">3.4.19.12</ecNumber>
    </recommendedName>
</protein>
<evidence type="ECO:0000313" key="11">
    <source>
        <dbReference type="EMBL" id="GMM56169.1"/>
    </source>
</evidence>
<evidence type="ECO:0000256" key="8">
    <source>
        <dbReference type="ARBA" id="ARBA00022833"/>
    </source>
</evidence>
<gene>
    <name evidence="11" type="ORF">DAKH74_027850</name>
</gene>
<dbReference type="PANTHER" id="PTHR13312">
    <property type="entry name" value="HIV-INDUCED PROTEIN-7-LIKE PROTEASE"/>
    <property type="match status" value="1"/>
</dbReference>
<feature type="domain" description="OTU" evidence="10">
    <location>
        <begin position="119"/>
        <end position="240"/>
    </location>
</feature>
<comment type="caution">
    <text evidence="11">The sequence shown here is derived from an EMBL/GenBank/DDBJ whole genome shotgun (WGS) entry which is preliminary data.</text>
</comment>
<comment type="subcellular location">
    <subcellularLocation>
        <location evidence="9">Cytoplasm</location>
    </subcellularLocation>
</comment>
<dbReference type="GO" id="GO:0016579">
    <property type="term" value="P:protein deubiquitination"/>
    <property type="evidence" value="ECO:0007669"/>
    <property type="project" value="TreeGrafter"/>
</dbReference>
<name>A0AAV5RX73_MAUHU</name>
<dbReference type="Pfam" id="PF02338">
    <property type="entry name" value="OTU"/>
    <property type="match status" value="1"/>
</dbReference>
<keyword evidence="9" id="KW-0963">Cytoplasm</keyword>
<keyword evidence="2 11" id="KW-0645">Protease</keyword>
<dbReference type="EC" id="3.4.19.12" evidence="9"/>
<dbReference type="Gene3D" id="3.10.20.90">
    <property type="entry name" value="Phosphatidylinositol 3-kinase Catalytic Subunit, Chain A, domain 1"/>
    <property type="match status" value="1"/>
</dbReference>
<dbReference type="Proteomes" id="UP001377567">
    <property type="component" value="Unassembled WGS sequence"/>
</dbReference>
<dbReference type="GO" id="GO:0005829">
    <property type="term" value="C:cytosol"/>
    <property type="evidence" value="ECO:0007669"/>
    <property type="project" value="TreeGrafter"/>
</dbReference>
<dbReference type="EMBL" id="BTGD01000008">
    <property type="protein sequence ID" value="GMM56169.1"/>
    <property type="molecule type" value="Genomic_DNA"/>
</dbReference>
<dbReference type="PROSITE" id="PS50802">
    <property type="entry name" value="OTU"/>
    <property type="match status" value="1"/>
</dbReference>
<dbReference type="GO" id="GO:0030968">
    <property type="term" value="P:endoplasmic reticulum unfolded protein response"/>
    <property type="evidence" value="ECO:0007669"/>
    <property type="project" value="TreeGrafter"/>
</dbReference>
<dbReference type="InterPro" id="IPR013087">
    <property type="entry name" value="Znf_C2H2_type"/>
</dbReference>
<accession>A0AAV5RX73</accession>
<organism evidence="11 12">
    <name type="scientific">Maudiozyma humilis</name>
    <name type="common">Sour dough yeast</name>
    <name type="synonym">Kazachstania humilis</name>
    <dbReference type="NCBI Taxonomy" id="51915"/>
    <lineage>
        <taxon>Eukaryota</taxon>
        <taxon>Fungi</taxon>
        <taxon>Dikarya</taxon>
        <taxon>Ascomycota</taxon>
        <taxon>Saccharomycotina</taxon>
        <taxon>Saccharomycetes</taxon>
        <taxon>Saccharomycetales</taxon>
        <taxon>Saccharomycetaceae</taxon>
        <taxon>Maudiozyma</taxon>
    </lineage>
</organism>
<keyword evidence="8" id="KW-0862">Zinc</keyword>
<dbReference type="Pfam" id="PF24560">
    <property type="entry name" value="zf-C2H2_OTU1_C"/>
    <property type="match status" value="1"/>
</dbReference>
<evidence type="ECO:0000259" key="10">
    <source>
        <dbReference type="PROSITE" id="PS50802"/>
    </source>
</evidence>
<keyword evidence="3" id="KW-0479">Metal-binding</keyword>
<dbReference type="GO" id="GO:0004843">
    <property type="term" value="F:cysteine-type deubiquitinase activity"/>
    <property type="evidence" value="ECO:0007669"/>
    <property type="project" value="UniProtKB-UniRule"/>
</dbReference>
<dbReference type="GO" id="GO:0005634">
    <property type="term" value="C:nucleus"/>
    <property type="evidence" value="ECO:0007669"/>
    <property type="project" value="TreeGrafter"/>
</dbReference>
<evidence type="ECO:0000256" key="4">
    <source>
        <dbReference type="ARBA" id="ARBA00022771"/>
    </source>
</evidence>
<evidence type="ECO:0000256" key="3">
    <source>
        <dbReference type="ARBA" id="ARBA00022723"/>
    </source>
</evidence>
<evidence type="ECO:0000256" key="2">
    <source>
        <dbReference type="ARBA" id="ARBA00022670"/>
    </source>
</evidence>
<dbReference type="Pfam" id="PF21403">
    <property type="entry name" value="OTU1_UBXL"/>
    <property type="match status" value="1"/>
</dbReference>
<proteinExistence type="predicted"/>
<keyword evidence="4" id="KW-0863">Zinc-finger</keyword>
<evidence type="ECO:0000256" key="1">
    <source>
        <dbReference type="ARBA" id="ARBA00000707"/>
    </source>
</evidence>
<keyword evidence="7 9" id="KW-0788">Thiol protease</keyword>
<dbReference type="InterPro" id="IPR038765">
    <property type="entry name" value="Papain-like_cys_pep_sf"/>
</dbReference>
<comment type="function">
    <text evidence="9">Hydrolase that can remove conjugated ubiquitin from proteins and may therefore play an important regulatory role at the level of protein turnover by preventing degradation.</text>
</comment>
<dbReference type="InterPro" id="IPR003323">
    <property type="entry name" value="OTU_dom"/>
</dbReference>